<keyword evidence="1" id="KW-1133">Transmembrane helix</keyword>
<accession>A0A6C0GTI9</accession>
<dbReference type="AlphaFoldDB" id="A0A6C0GTI9"/>
<feature type="transmembrane region" description="Helical" evidence="1">
    <location>
        <begin position="128"/>
        <end position="145"/>
    </location>
</feature>
<keyword evidence="1" id="KW-0812">Transmembrane</keyword>
<name>A0A6C0GTI9_9BACT</name>
<dbReference type="RefSeq" id="WP_162447066.1">
    <property type="nucleotide sequence ID" value="NZ_CP048222.1"/>
</dbReference>
<dbReference type="Proteomes" id="UP000480178">
    <property type="component" value="Chromosome"/>
</dbReference>
<dbReference type="EMBL" id="CP048222">
    <property type="protein sequence ID" value="QHT71124.1"/>
    <property type="molecule type" value="Genomic_DNA"/>
</dbReference>
<keyword evidence="1" id="KW-0472">Membrane</keyword>
<dbReference type="InterPro" id="IPR018750">
    <property type="entry name" value="DUF2306_membrane"/>
</dbReference>
<reference evidence="2 3" key="1">
    <citation type="submission" date="2020-01" db="EMBL/GenBank/DDBJ databases">
        <authorList>
            <person name="Kim M.K."/>
        </authorList>
    </citation>
    <scope>NUCLEOTIDE SEQUENCE [LARGE SCALE GENOMIC DNA]</scope>
    <source>
        <strain evidence="2 3">172606-1</strain>
    </source>
</reference>
<dbReference type="KEGG" id="rhoz:GXP67_32965"/>
<organism evidence="2 3">
    <name type="scientific">Rhodocytophaga rosea</name>
    <dbReference type="NCBI Taxonomy" id="2704465"/>
    <lineage>
        <taxon>Bacteria</taxon>
        <taxon>Pseudomonadati</taxon>
        <taxon>Bacteroidota</taxon>
        <taxon>Cytophagia</taxon>
        <taxon>Cytophagales</taxon>
        <taxon>Rhodocytophagaceae</taxon>
        <taxon>Rhodocytophaga</taxon>
    </lineage>
</organism>
<feature type="transmembrane region" description="Helical" evidence="1">
    <location>
        <begin position="194"/>
        <end position="212"/>
    </location>
</feature>
<evidence type="ECO:0000313" key="3">
    <source>
        <dbReference type="Proteomes" id="UP000480178"/>
    </source>
</evidence>
<feature type="transmembrane region" description="Helical" evidence="1">
    <location>
        <begin position="6"/>
        <end position="30"/>
    </location>
</feature>
<evidence type="ECO:0000313" key="2">
    <source>
        <dbReference type="EMBL" id="QHT71124.1"/>
    </source>
</evidence>
<sequence>MEMIYTYMRLVHIVSGMTAFFVAPLALIAIKGGKNHKIWGNIFFWAMVLVAISAIPMTFYHPNLFLFLVAIFSFHLSLYGYRSVQRRRSVDLQKSMRIDFWIACIAALCYGGFIAWGIAVFFTSGSHAFGYIAIVFGLIGMRFSFRNFKAFRTPPTDTMQWWFDHMQGMVGSYIATLSAFSAVNFYFLPDTLRWLWPTLAGVPLLFFWERYYKKKMNNHGSHKSEISPETMNV</sequence>
<evidence type="ECO:0000256" key="1">
    <source>
        <dbReference type="SAM" id="Phobius"/>
    </source>
</evidence>
<feature type="transmembrane region" description="Helical" evidence="1">
    <location>
        <begin position="166"/>
        <end position="188"/>
    </location>
</feature>
<feature type="transmembrane region" description="Helical" evidence="1">
    <location>
        <begin position="65"/>
        <end position="81"/>
    </location>
</feature>
<proteinExistence type="predicted"/>
<keyword evidence="3" id="KW-1185">Reference proteome</keyword>
<dbReference type="Pfam" id="PF10067">
    <property type="entry name" value="DUF2306"/>
    <property type="match status" value="1"/>
</dbReference>
<feature type="transmembrane region" description="Helical" evidence="1">
    <location>
        <begin position="101"/>
        <end position="122"/>
    </location>
</feature>
<protein>
    <submittedName>
        <fullName evidence="2">DUF2306 domain-containing protein</fullName>
    </submittedName>
</protein>
<gene>
    <name evidence="2" type="ORF">GXP67_32965</name>
</gene>
<feature type="transmembrane region" description="Helical" evidence="1">
    <location>
        <begin position="42"/>
        <end position="59"/>
    </location>
</feature>